<dbReference type="SUPFAM" id="SSF55785">
    <property type="entry name" value="PYP-like sensor domain (PAS domain)"/>
    <property type="match status" value="1"/>
</dbReference>
<dbReference type="SMART" id="SM00387">
    <property type="entry name" value="HATPase_c"/>
    <property type="match status" value="1"/>
</dbReference>
<dbReference type="SUPFAM" id="SSF55874">
    <property type="entry name" value="ATPase domain of HSP90 chaperone/DNA topoisomerase II/histidine kinase"/>
    <property type="match status" value="1"/>
</dbReference>
<evidence type="ECO:0000259" key="9">
    <source>
        <dbReference type="PROSITE" id="PS50112"/>
    </source>
</evidence>
<dbReference type="InterPro" id="IPR036890">
    <property type="entry name" value="HATPase_C_sf"/>
</dbReference>
<keyword evidence="4" id="KW-0808">Transferase</keyword>
<dbReference type="EMBL" id="JACHHP010000001">
    <property type="protein sequence ID" value="MBB5206535.1"/>
    <property type="molecule type" value="Genomic_DNA"/>
</dbReference>
<dbReference type="SUPFAM" id="SSF52172">
    <property type="entry name" value="CheY-like"/>
    <property type="match status" value="1"/>
</dbReference>
<dbReference type="InterPro" id="IPR035965">
    <property type="entry name" value="PAS-like_dom_sf"/>
</dbReference>
<dbReference type="SUPFAM" id="SSF55781">
    <property type="entry name" value="GAF domain-like"/>
    <property type="match status" value="1"/>
</dbReference>
<dbReference type="SUPFAM" id="SSF47384">
    <property type="entry name" value="Homodimeric domain of signal transducing histidine kinase"/>
    <property type="match status" value="1"/>
</dbReference>
<keyword evidence="5" id="KW-0418">Kinase</keyword>
<dbReference type="PROSITE" id="PS50112">
    <property type="entry name" value="PAS"/>
    <property type="match status" value="1"/>
</dbReference>
<evidence type="ECO:0000256" key="3">
    <source>
        <dbReference type="ARBA" id="ARBA00022553"/>
    </source>
</evidence>
<dbReference type="GO" id="GO:0000155">
    <property type="term" value="F:phosphorelay sensor kinase activity"/>
    <property type="evidence" value="ECO:0007669"/>
    <property type="project" value="InterPro"/>
</dbReference>
<evidence type="ECO:0000259" key="10">
    <source>
        <dbReference type="PROSITE" id="PS50113"/>
    </source>
</evidence>
<reference evidence="11 12" key="1">
    <citation type="submission" date="2020-08" db="EMBL/GenBank/DDBJ databases">
        <title>Genomic Encyclopedia of Type Strains, Phase IV (KMG-IV): sequencing the most valuable type-strain genomes for metagenomic binning, comparative biology and taxonomic classification.</title>
        <authorList>
            <person name="Goeker M."/>
        </authorList>
    </citation>
    <scope>NUCLEOTIDE SEQUENCE [LARGE SCALE GENOMIC DNA]</scope>
    <source>
        <strain evidence="11 12">DSM 24163</strain>
    </source>
</reference>
<evidence type="ECO:0000256" key="2">
    <source>
        <dbReference type="ARBA" id="ARBA00012438"/>
    </source>
</evidence>
<dbReference type="InterPro" id="IPR001789">
    <property type="entry name" value="Sig_transdc_resp-reg_receiver"/>
</dbReference>
<dbReference type="Gene3D" id="3.30.565.10">
    <property type="entry name" value="Histidine kinase-like ATPase, C-terminal domain"/>
    <property type="match status" value="1"/>
</dbReference>
<dbReference type="Pfam" id="PF00072">
    <property type="entry name" value="Response_reg"/>
    <property type="match status" value="1"/>
</dbReference>
<dbReference type="PROSITE" id="PS50110">
    <property type="entry name" value="RESPONSE_REGULATORY"/>
    <property type="match status" value="1"/>
</dbReference>
<dbReference type="InterPro" id="IPR004358">
    <property type="entry name" value="Sig_transdc_His_kin-like_C"/>
</dbReference>
<dbReference type="Pfam" id="PF13426">
    <property type="entry name" value="PAS_9"/>
    <property type="match status" value="1"/>
</dbReference>
<accession>A0A7W8D4B7</accession>
<evidence type="ECO:0000313" key="12">
    <source>
        <dbReference type="Proteomes" id="UP000521199"/>
    </source>
</evidence>
<protein>
    <recommendedName>
        <fullName evidence="2">histidine kinase</fullName>
        <ecNumber evidence="2">2.7.13.3</ecNumber>
    </recommendedName>
</protein>
<feature type="domain" description="Histidine kinase" evidence="7">
    <location>
        <begin position="296"/>
        <end position="517"/>
    </location>
</feature>
<gene>
    <name evidence="11" type="ORF">HNQ52_000051</name>
</gene>
<dbReference type="Gene3D" id="3.30.450.40">
    <property type="match status" value="1"/>
</dbReference>
<sequence>MLRELLDIVPDALLVVDGDGRIAQANAQAGRLFGFAHGELIGRSIETLMPAGVRDRHRRHRAHYMDDPHVRPMGGTGQSLVGLRADGVEFPVEIALSPIATQDGLRYLASIRDISETQRARQAIVRSHYDAVVARFGQRAIESDSTSAVLDQAAPAIAEALGIATVLLGFVGADRQDMLVQASVGSDGHESVLTALLDTARAPLRDVLETGRYAIHAPQRGAGDPTHALMMPLLDRRGTMGVLVCLGPGPDTFDHDALHLVQSFATMISAFVQRRRTEEQLAHSQRLDAIGQLTGGIAHDFNNLLTVLSGALQMLEAEYPGNAEAQDLIATAARSADRGAELTAKLLAFARRQSLAPRVIDVAELLRDVQRMLKRTLGDGIELRLECASGLRSAFADPAQLDAALVNLALNARDAMPRGGEIDLSAKNVTLQGMGGDEDLPPGAYVLITVSDTGMGMSPDTLARAMEPFFTTKQAGRGSGLGLSMVYGFARQSGGQLRIASSLGYGTQVKLYLPVADGVGETPTPAPARIESPTRASETILVVEDDADVARVAVACLERGGYRVVLAASADAALAALRADPDIALLFSDVRLGAGRNGRELAAAARDLRPGLPVLLASGFDNEVPASALPLLRKPYRLDVLAATVRRMLDAA</sequence>
<evidence type="ECO:0000256" key="4">
    <source>
        <dbReference type="ARBA" id="ARBA00022679"/>
    </source>
</evidence>
<feature type="domain" description="PAS" evidence="9">
    <location>
        <begin position="1"/>
        <end position="50"/>
    </location>
</feature>
<dbReference type="SMART" id="SM00448">
    <property type="entry name" value="REC"/>
    <property type="match status" value="1"/>
</dbReference>
<dbReference type="CDD" id="cd00082">
    <property type="entry name" value="HisKA"/>
    <property type="match status" value="1"/>
</dbReference>
<dbReference type="Pfam" id="PF00512">
    <property type="entry name" value="HisKA"/>
    <property type="match status" value="1"/>
</dbReference>
<dbReference type="Pfam" id="PF13492">
    <property type="entry name" value="GAF_3"/>
    <property type="match status" value="1"/>
</dbReference>
<evidence type="ECO:0000313" key="11">
    <source>
        <dbReference type="EMBL" id="MBB5206535.1"/>
    </source>
</evidence>
<evidence type="ECO:0000256" key="1">
    <source>
        <dbReference type="ARBA" id="ARBA00000085"/>
    </source>
</evidence>
<evidence type="ECO:0000256" key="5">
    <source>
        <dbReference type="ARBA" id="ARBA00022777"/>
    </source>
</evidence>
<feature type="modified residue" description="4-aspartylphosphate" evidence="6">
    <location>
        <position position="589"/>
    </location>
</feature>
<dbReference type="Gene3D" id="3.30.450.20">
    <property type="entry name" value="PAS domain"/>
    <property type="match status" value="1"/>
</dbReference>
<evidence type="ECO:0000256" key="6">
    <source>
        <dbReference type="PROSITE-ProRule" id="PRU00169"/>
    </source>
</evidence>
<evidence type="ECO:0000259" key="8">
    <source>
        <dbReference type="PROSITE" id="PS50110"/>
    </source>
</evidence>
<comment type="catalytic activity">
    <reaction evidence="1">
        <text>ATP + protein L-histidine = ADP + protein N-phospho-L-histidine.</text>
        <dbReference type="EC" id="2.7.13.3"/>
    </reaction>
</comment>
<dbReference type="PRINTS" id="PR00344">
    <property type="entry name" value="BCTRLSENSOR"/>
</dbReference>
<proteinExistence type="predicted"/>
<dbReference type="PROSITE" id="PS50113">
    <property type="entry name" value="PAC"/>
    <property type="match status" value="1"/>
</dbReference>
<dbReference type="InterPro" id="IPR029016">
    <property type="entry name" value="GAF-like_dom_sf"/>
</dbReference>
<dbReference type="PROSITE" id="PS50109">
    <property type="entry name" value="HIS_KIN"/>
    <property type="match status" value="1"/>
</dbReference>
<dbReference type="InterPro" id="IPR000014">
    <property type="entry name" value="PAS"/>
</dbReference>
<feature type="domain" description="PAC" evidence="10">
    <location>
        <begin position="76"/>
        <end position="126"/>
    </location>
</feature>
<dbReference type="InterPro" id="IPR003661">
    <property type="entry name" value="HisK_dim/P_dom"/>
</dbReference>
<keyword evidence="3 6" id="KW-0597">Phosphoprotein</keyword>
<dbReference type="InterPro" id="IPR036097">
    <property type="entry name" value="HisK_dim/P_sf"/>
</dbReference>
<keyword evidence="12" id="KW-1185">Reference proteome</keyword>
<comment type="caution">
    <text evidence="11">The sequence shown here is derived from an EMBL/GenBank/DDBJ whole genome shotgun (WGS) entry which is preliminary data.</text>
</comment>
<dbReference type="InterPro" id="IPR000700">
    <property type="entry name" value="PAS-assoc_C"/>
</dbReference>
<dbReference type="CDD" id="cd00130">
    <property type="entry name" value="PAS"/>
    <property type="match status" value="1"/>
</dbReference>
<dbReference type="NCBIfam" id="TIGR00229">
    <property type="entry name" value="sensory_box"/>
    <property type="match status" value="1"/>
</dbReference>
<feature type="domain" description="Response regulatory" evidence="8">
    <location>
        <begin position="539"/>
        <end position="649"/>
    </location>
</feature>
<evidence type="ECO:0000259" key="7">
    <source>
        <dbReference type="PROSITE" id="PS50109"/>
    </source>
</evidence>
<dbReference type="InterPro" id="IPR005467">
    <property type="entry name" value="His_kinase_dom"/>
</dbReference>
<dbReference type="InterPro" id="IPR003018">
    <property type="entry name" value="GAF"/>
</dbReference>
<dbReference type="Gene3D" id="3.40.50.2300">
    <property type="match status" value="1"/>
</dbReference>
<dbReference type="Proteomes" id="UP000521199">
    <property type="component" value="Unassembled WGS sequence"/>
</dbReference>
<organism evidence="11 12">
    <name type="scientific">Chiayiivirga flava</name>
    <dbReference type="NCBI Taxonomy" id="659595"/>
    <lineage>
        <taxon>Bacteria</taxon>
        <taxon>Pseudomonadati</taxon>
        <taxon>Pseudomonadota</taxon>
        <taxon>Gammaproteobacteria</taxon>
        <taxon>Lysobacterales</taxon>
        <taxon>Lysobacteraceae</taxon>
        <taxon>Chiayiivirga</taxon>
    </lineage>
</organism>
<dbReference type="Gene3D" id="1.10.287.130">
    <property type="match status" value="1"/>
</dbReference>
<dbReference type="RefSeq" id="WP_183958610.1">
    <property type="nucleotide sequence ID" value="NZ_JACHHP010000001.1"/>
</dbReference>
<dbReference type="AlphaFoldDB" id="A0A7W8D4B7"/>
<dbReference type="InterPro" id="IPR011006">
    <property type="entry name" value="CheY-like_superfamily"/>
</dbReference>
<dbReference type="EC" id="2.7.13.3" evidence="2"/>
<dbReference type="PANTHER" id="PTHR43065">
    <property type="entry name" value="SENSOR HISTIDINE KINASE"/>
    <property type="match status" value="1"/>
</dbReference>
<dbReference type="PANTHER" id="PTHR43065:SF49">
    <property type="entry name" value="HISTIDINE KINASE"/>
    <property type="match status" value="1"/>
</dbReference>
<dbReference type="SMART" id="SM00091">
    <property type="entry name" value="PAS"/>
    <property type="match status" value="1"/>
</dbReference>
<dbReference type="InterPro" id="IPR003594">
    <property type="entry name" value="HATPase_dom"/>
</dbReference>
<name>A0A7W8D4B7_9GAMM</name>
<dbReference type="SMART" id="SM00388">
    <property type="entry name" value="HisKA"/>
    <property type="match status" value="1"/>
</dbReference>
<dbReference type="Pfam" id="PF02518">
    <property type="entry name" value="HATPase_c"/>
    <property type="match status" value="1"/>
</dbReference>